<dbReference type="InterPro" id="IPR006645">
    <property type="entry name" value="NGN-like_dom"/>
</dbReference>
<dbReference type="EMBL" id="JAATTO010000027">
    <property type="protein sequence ID" value="MBC9980472.1"/>
    <property type="molecule type" value="Genomic_DNA"/>
</dbReference>
<evidence type="ECO:0000256" key="1">
    <source>
        <dbReference type="ARBA" id="ARBA00022814"/>
    </source>
</evidence>
<reference evidence="5 6" key="1">
    <citation type="journal article" date="2020" name="Arch. Microbiol.">
        <title>Bradyrhizobium campsiandrae sp. nov., a nitrogen-fixing bacterial strain isolated from a native leguminous tree from the Amazon adapted to flooded conditions.</title>
        <authorList>
            <person name="Cabral Michel D."/>
            <person name="Martins da Costa E."/>
            <person name="Azarias Guimaraes A."/>
            <person name="Soares de Carvalho T."/>
            <person name="Santos de Castro Caputo P."/>
            <person name="Willems A."/>
            <person name="de Souza Moreira F.M."/>
        </authorList>
    </citation>
    <scope>NUCLEOTIDE SEQUENCE [LARGE SCALE GENOMIC DNA]</scope>
    <source>
        <strain evidence="6">INPA 384B</strain>
    </source>
</reference>
<feature type="domain" description="NusG-like N-terminal" evidence="4">
    <location>
        <begin position="6"/>
        <end position="105"/>
    </location>
</feature>
<dbReference type="Pfam" id="PF02357">
    <property type="entry name" value="NusG"/>
    <property type="match status" value="1"/>
</dbReference>
<protein>
    <submittedName>
        <fullName evidence="5">Transcriptional activator RfaH</fullName>
    </submittedName>
</protein>
<organism evidence="5 6">
    <name type="scientific">Bradyrhizobium campsiandrae</name>
    <dbReference type="NCBI Taxonomy" id="1729892"/>
    <lineage>
        <taxon>Bacteria</taxon>
        <taxon>Pseudomonadati</taxon>
        <taxon>Pseudomonadota</taxon>
        <taxon>Alphaproteobacteria</taxon>
        <taxon>Hyphomicrobiales</taxon>
        <taxon>Nitrobacteraceae</taxon>
        <taxon>Bradyrhizobium</taxon>
    </lineage>
</organism>
<dbReference type="InterPro" id="IPR043425">
    <property type="entry name" value="NusG-like"/>
</dbReference>
<keyword evidence="2" id="KW-0805">Transcription regulation</keyword>
<keyword evidence="6" id="KW-1185">Reference proteome</keyword>
<evidence type="ECO:0000256" key="2">
    <source>
        <dbReference type="ARBA" id="ARBA00023015"/>
    </source>
</evidence>
<dbReference type="SUPFAM" id="SSF82679">
    <property type="entry name" value="N-utilization substance G protein NusG, N-terminal domain"/>
    <property type="match status" value="1"/>
</dbReference>
<dbReference type="InterPro" id="IPR008991">
    <property type="entry name" value="Translation_prot_SH3-like_sf"/>
</dbReference>
<dbReference type="CDD" id="cd06091">
    <property type="entry name" value="KOW_NusG"/>
    <property type="match status" value="1"/>
</dbReference>
<dbReference type="InterPro" id="IPR036735">
    <property type="entry name" value="NGN_dom_sf"/>
</dbReference>
<gene>
    <name evidence="5" type="ORF">HA482_19920</name>
</gene>
<evidence type="ECO:0000313" key="6">
    <source>
        <dbReference type="Proteomes" id="UP000639516"/>
    </source>
</evidence>
<keyword evidence="1" id="KW-0889">Transcription antitermination</keyword>
<dbReference type="Proteomes" id="UP000639516">
    <property type="component" value="Unassembled WGS sequence"/>
</dbReference>
<dbReference type="SMART" id="SM00738">
    <property type="entry name" value="NGN"/>
    <property type="match status" value="1"/>
</dbReference>
<dbReference type="CDD" id="cd09892">
    <property type="entry name" value="NGN_SP_RfaH"/>
    <property type="match status" value="1"/>
</dbReference>
<accession>A0ABR7UAN7</accession>
<comment type="caution">
    <text evidence="5">The sequence shown here is derived from an EMBL/GenBank/DDBJ whole genome shotgun (WGS) entry which is preliminary data.</text>
</comment>
<dbReference type="Gene3D" id="3.30.70.940">
    <property type="entry name" value="NusG, N-terminal domain"/>
    <property type="match status" value="1"/>
</dbReference>
<dbReference type="PANTHER" id="PTHR30265:SF7">
    <property type="entry name" value="TRANSCRIPTION ANTITERMINATION PROTEIN RFAH"/>
    <property type="match status" value="1"/>
</dbReference>
<sequence>MEKTRDSRWYVVQTHVNAEAKAAANLGRQGFSTYLPRYLKRRSHARKVETVARPLFPRYLFVAIDLAAQRWRSIQSTLGVSHLLCVGDKPIQVEEDVIAALRAREDNVGFIRLAKRPDFSPGDQVRIVQGAFVDSLALVDDVSDHHRVAVLLNLMGRKVRVFVGAELIAAA</sequence>
<dbReference type="PANTHER" id="PTHR30265">
    <property type="entry name" value="RHO-INTERACTING TRANSCRIPTION TERMINATION FACTOR NUSG"/>
    <property type="match status" value="1"/>
</dbReference>
<evidence type="ECO:0000313" key="5">
    <source>
        <dbReference type="EMBL" id="MBC9980472.1"/>
    </source>
</evidence>
<keyword evidence="3" id="KW-0804">Transcription</keyword>
<name>A0ABR7UAN7_9BRAD</name>
<dbReference type="RefSeq" id="WP_188098547.1">
    <property type="nucleotide sequence ID" value="NZ_JAANIH010000009.1"/>
</dbReference>
<evidence type="ECO:0000256" key="3">
    <source>
        <dbReference type="ARBA" id="ARBA00023163"/>
    </source>
</evidence>
<dbReference type="SUPFAM" id="SSF50104">
    <property type="entry name" value="Translation proteins SH3-like domain"/>
    <property type="match status" value="1"/>
</dbReference>
<proteinExistence type="predicted"/>
<evidence type="ECO:0000259" key="4">
    <source>
        <dbReference type="SMART" id="SM00738"/>
    </source>
</evidence>